<evidence type="ECO:0000256" key="2">
    <source>
        <dbReference type="ARBA" id="ARBA00010493"/>
    </source>
</evidence>
<keyword evidence="8" id="KW-0808">Transferase</keyword>
<dbReference type="SUPFAM" id="SSF53067">
    <property type="entry name" value="Actin-like ATPase domain"/>
    <property type="match status" value="2"/>
</dbReference>
<comment type="caution">
    <text evidence="8">The sequence shown here is derived from an EMBL/GenBank/DDBJ whole genome shotgun (WGS) entry which is preliminary data.</text>
</comment>
<dbReference type="NCBIfam" id="TIGR03725">
    <property type="entry name" value="T6A_YeaZ"/>
    <property type="match status" value="1"/>
</dbReference>
<dbReference type="InterPro" id="IPR000905">
    <property type="entry name" value="Gcp-like_dom"/>
</dbReference>
<accession>A0A266Q7P6</accession>
<dbReference type="Gene3D" id="3.30.420.40">
    <property type="match status" value="2"/>
</dbReference>
<comment type="similarity">
    <text evidence="2">Belongs to the KAE1 / TsaD family. TsaB subfamily.</text>
</comment>
<comment type="subcellular location">
    <subcellularLocation>
        <location evidence="1">Cytoplasm</location>
    </subcellularLocation>
</comment>
<dbReference type="InterPro" id="IPR043129">
    <property type="entry name" value="ATPase_NBD"/>
</dbReference>
<dbReference type="Proteomes" id="UP000216101">
    <property type="component" value="Unassembled WGS sequence"/>
</dbReference>
<dbReference type="GO" id="GO:0005829">
    <property type="term" value="C:cytosol"/>
    <property type="evidence" value="ECO:0007669"/>
    <property type="project" value="TreeGrafter"/>
</dbReference>
<reference evidence="9" key="1">
    <citation type="submission" date="2017-05" db="EMBL/GenBank/DDBJ databases">
        <authorList>
            <person name="Barney B.M."/>
        </authorList>
    </citation>
    <scope>NUCLEOTIDE SEQUENCE [LARGE SCALE GENOMIC DNA]</scope>
    <source>
        <strain evidence="9">PSBB022</strain>
    </source>
</reference>
<dbReference type="AlphaFoldDB" id="A0A266Q7P6"/>
<evidence type="ECO:0000259" key="7">
    <source>
        <dbReference type="Pfam" id="PF00814"/>
    </source>
</evidence>
<dbReference type="GO" id="GO:0002949">
    <property type="term" value="P:tRNA threonylcarbamoyladenosine modification"/>
    <property type="evidence" value="ECO:0007669"/>
    <property type="project" value="InterPro"/>
</dbReference>
<protein>
    <recommendedName>
        <fullName evidence="3">tRNA threonylcarbamoyladenosine biosynthesis protein TsaB</fullName>
    </recommendedName>
    <alternativeName>
        <fullName evidence="6">t(6)A37 threonylcarbamoyladenosine biosynthesis protein TsaB</fullName>
    </alternativeName>
</protein>
<evidence type="ECO:0000313" key="9">
    <source>
        <dbReference type="Proteomes" id="UP000216101"/>
    </source>
</evidence>
<keyword evidence="9" id="KW-1185">Reference proteome</keyword>
<dbReference type="PANTHER" id="PTHR11735:SF11">
    <property type="entry name" value="TRNA THREONYLCARBAMOYLADENOSINE BIOSYNTHESIS PROTEIN TSAB"/>
    <property type="match status" value="1"/>
</dbReference>
<proteinExistence type="inferred from homology"/>
<evidence type="ECO:0000256" key="3">
    <source>
        <dbReference type="ARBA" id="ARBA00019012"/>
    </source>
</evidence>
<dbReference type="Pfam" id="PF00814">
    <property type="entry name" value="TsaD"/>
    <property type="match status" value="1"/>
</dbReference>
<dbReference type="InterPro" id="IPR022496">
    <property type="entry name" value="T6A_TsaB"/>
</dbReference>
<feature type="domain" description="Gcp-like" evidence="7">
    <location>
        <begin position="29"/>
        <end position="154"/>
    </location>
</feature>
<evidence type="ECO:0000313" key="8">
    <source>
        <dbReference type="EMBL" id="OZY85903.1"/>
    </source>
</evidence>
<keyword evidence="5" id="KW-0819">tRNA processing</keyword>
<gene>
    <name evidence="8" type="ORF">CBP51_02385</name>
</gene>
<organism evidence="8 9">
    <name type="scientific">Cellvibrio mixtus</name>
    <dbReference type="NCBI Taxonomy" id="39650"/>
    <lineage>
        <taxon>Bacteria</taxon>
        <taxon>Pseudomonadati</taxon>
        <taxon>Pseudomonadota</taxon>
        <taxon>Gammaproteobacteria</taxon>
        <taxon>Cellvibrionales</taxon>
        <taxon>Cellvibrionaceae</taxon>
        <taxon>Cellvibrio</taxon>
    </lineage>
</organism>
<dbReference type="PANTHER" id="PTHR11735">
    <property type="entry name" value="TRNA N6-ADENOSINE THREONYLCARBAMOYLTRANSFERASE"/>
    <property type="match status" value="1"/>
</dbReference>
<evidence type="ECO:0000256" key="4">
    <source>
        <dbReference type="ARBA" id="ARBA00022490"/>
    </source>
</evidence>
<evidence type="ECO:0000256" key="6">
    <source>
        <dbReference type="ARBA" id="ARBA00032446"/>
    </source>
</evidence>
<dbReference type="EMBL" id="NHNI01000001">
    <property type="protein sequence ID" value="OZY85903.1"/>
    <property type="molecule type" value="Genomic_DNA"/>
</dbReference>
<evidence type="ECO:0000256" key="1">
    <source>
        <dbReference type="ARBA" id="ARBA00004496"/>
    </source>
</evidence>
<sequence>MALILALDSSTDACSVALYAHGELHATFELAAKSHTQRLLPMVDELLRAQGISLRDLDTIAFGRGPGSFTGLRICMGIVQGLAFGANLPVIPVSTLEAMALGFYRTNSASPACTQPVIVALDARMNEVYCCAYKHAGDGVQALADEVVIKPELLAADSDLPVSPQAFIGVGPGWHYPAMQSLAPQSVELDVHPRAEEMALIAARLWAEGKAIDVLDAEPVYLRDSVSWQKRQRIRAADELLVK</sequence>
<dbReference type="FunFam" id="3.30.420.40:FF:000097">
    <property type="entry name" value="tRNA threonylcarbamoyladenosine biosynthesis protein TsaB"/>
    <property type="match status" value="1"/>
</dbReference>
<keyword evidence="4" id="KW-0963">Cytoplasm</keyword>
<name>A0A266Q7P6_9GAMM</name>
<dbReference type="CDD" id="cd24032">
    <property type="entry name" value="ASKHA_NBD_TsaB"/>
    <property type="match status" value="1"/>
</dbReference>
<dbReference type="GO" id="GO:0016740">
    <property type="term" value="F:transferase activity"/>
    <property type="evidence" value="ECO:0007669"/>
    <property type="project" value="UniProtKB-KW"/>
</dbReference>
<dbReference type="RefSeq" id="WP_094983703.1">
    <property type="nucleotide sequence ID" value="NZ_NHNI01000001.1"/>
</dbReference>
<evidence type="ECO:0000256" key="5">
    <source>
        <dbReference type="ARBA" id="ARBA00022694"/>
    </source>
</evidence>